<dbReference type="EMBL" id="JAVRRJ010000002">
    <property type="protein sequence ID" value="KAK5088067.1"/>
    <property type="molecule type" value="Genomic_DNA"/>
</dbReference>
<dbReference type="Proteomes" id="UP001309876">
    <property type="component" value="Unassembled WGS sequence"/>
</dbReference>
<keyword evidence="3" id="KW-1185">Reference proteome</keyword>
<protein>
    <recommendedName>
        <fullName evidence="1">NAD(P)-binding domain-containing protein</fullName>
    </recommendedName>
</protein>
<comment type="caution">
    <text evidence="2">The sequence shown here is derived from an EMBL/GenBank/DDBJ whole genome shotgun (WGS) entry which is preliminary data.</text>
</comment>
<dbReference type="Gene3D" id="3.40.50.720">
    <property type="entry name" value="NAD(P)-binding Rossmann-like Domain"/>
    <property type="match status" value="1"/>
</dbReference>
<accession>A0AAN7T3K1</accession>
<sequence length="268" mass="28700">MTTLRRTNETPHVLLLGASGVSGLALIKEHLALADSAANKPYLTLYVRASGRSKLTSVLPSATKSDNPAPRIRIVEGGLTDAAAVRTALSADATFPKVTAVLSVLGAYMSLYHFLTRTQPTPIGDALNSTIIPAMQELNVNRILVLSTTGAFPVPGEDKTKSWGWYLNSFIPWIVVPQGNAEMRAIGEAVLNNKGNSLQPVKGLSATVFRVPLLTNESSDLEVVAFILGGENNTENKTLSRGSMSRWLFKELEEGKWVGGAPSLCNRG</sequence>
<dbReference type="SUPFAM" id="SSF51735">
    <property type="entry name" value="NAD(P)-binding Rossmann-fold domains"/>
    <property type="match status" value="1"/>
</dbReference>
<proteinExistence type="predicted"/>
<evidence type="ECO:0000313" key="2">
    <source>
        <dbReference type="EMBL" id="KAK5088067.1"/>
    </source>
</evidence>
<dbReference type="InterPro" id="IPR036291">
    <property type="entry name" value="NAD(P)-bd_dom_sf"/>
</dbReference>
<dbReference type="Pfam" id="PF13460">
    <property type="entry name" value="NAD_binding_10"/>
    <property type="match status" value="1"/>
</dbReference>
<reference evidence="2 3" key="1">
    <citation type="submission" date="2023-08" db="EMBL/GenBank/DDBJ databases">
        <title>Black Yeasts Isolated from many extreme environments.</title>
        <authorList>
            <person name="Coleine C."/>
            <person name="Stajich J.E."/>
            <person name="Selbmann L."/>
        </authorList>
    </citation>
    <scope>NUCLEOTIDE SEQUENCE [LARGE SCALE GENOMIC DNA]</scope>
    <source>
        <strain evidence="2 3">CCFEE 5910</strain>
    </source>
</reference>
<gene>
    <name evidence="2" type="ORF">LTR05_002283</name>
</gene>
<dbReference type="InterPro" id="IPR016040">
    <property type="entry name" value="NAD(P)-bd_dom"/>
</dbReference>
<feature type="domain" description="NAD(P)-binding" evidence="1">
    <location>
        <begin position="55"/>
        <end position="253"/>
    </location>
</feature>
<name>A0AAN7T3K1_9EURO</name>
<evidence type="ECO:0000313" key="3">
    <source>
        <dbReference type="Proteomes" id="UP001309876"/>
    </source>
</evidence>
<evidence type="ECO:0000259" key="1">
    <source>
        <dbReference type="Pfam" id="PF13460"/>
    </source>
</evidence>
<dbReference type="AlphaFoldDB" id="A0AAN7T3K1"/>
<organism evidence="2 3">
    <name type="scientific">Lithohypha guttulata</name>
    <dbReference type="NCBI Taxonomy" id="1690604"/>
    <lineage>
        <taxon>Eukaryota</taxon>
        <taxon>Fungi</taxon>
        <taxon>Dikarya</taxon>
        <taxon>Ascomycota</taxon>
        <taxon>Pezizomycotina</taxon>
        <taxon>Eurotiomycetes</taxon>
        <taxon>Chaetothyriomycetidae</taxon>
        <taxon>Chaetothyriales</taxon>
        <taxon>Trichomeriaceae</taxon>
        <taxon>Lithohypha</taxon>
    </lineage>
</organism>